<organism evidence="1 2">
    <name type="scientific">Nephila pilipes</name>
    <name type="common">Giant wood spider</name>
    <name type="synonym">Nephila maculata</name>
    <dbReference type="NCBI Taxonomy" id="299642"/>
    <lineage>
        <taxon>Eukaryota</taxon>
        <taxon>Metazoa</taxon>
        <taxon>Ecdysozoa</taxon>
        <taxon>Arthropoda</taxon>
        <taxon>Chelicerata</taxon>
        <taxon>Arachnida</taxon>
        <taxon>Araneae</taxon>
        <taxon>Araneomorphae</taxon>
        <taxon>Entelegynae</taxon>
        <taxon>Araneoidea</taxon>
        <taxon>Nephilidae</taxon>
        <taxon>Nephila</taxon>
    </lineage>
</organism>
<name>A0A8X6PBB7_NEPPI</name>
<dbReference type="GO" id="GO:0071897">
    <property type="term" value="P:DNA biosynthetic process"/>
    <property type="evidence" value="ECO:0007669"/>
    <property type="project" value="UniProtKB-ARBA"/>
</dbReference>
<dbReference type="EMBL" id="BMAW01114427">
    <property type="protein sequence ID" value="GFT61678.1"/>
    <property type="molecule type" value="Genomic_DNA"/>
</dbReference>
<evidence type="ECO:0000313" key="2">
    <source>
        <dbReference type="Proteomes" id="UP000887013"/>
    </source>
</evidence>
<dbReference type="AlphaFoldDB" id="A0A8X6PBB7"/>
<dbReference type="Proteomes" id="UP000887013">
    <property type="component" value="Unassembled WGS sequence"/>
</dbReference>
<gene>
    <name evidence="1" type="ORF">NPIL_609941</name>
</gene>
<sequence length="126" mass="14979">MEDDILHNLWVQKFPVYSQKIMSVYKIHWKNWHKLWIRFVECREKHDDLHNLVKNKGNNDIMPVAWTEETRIAFDSYIKFFVDVTALSFPDPGARLSLMVDPSDFAVGTKLQQHVEVAIETFRILF</sequence>
<reference evidence="1" key="1">
    <citation type="submission" date="2020-08" db="EMBL/GenBank/DDBJ databases">
        <title>Multicomponent nature underlies the extraordinary mechanical properties of spider dragline silk.</title>
        <authorList>
            <person name="Kono N."/>
            <person name="Nakamura H."/>
            <person name="Mori M."/>
            <person name="Yoshida Y."/>
            <person name="Ohtoshi R."/>
            <person name="Malay A.D."/>
            <person name="Moran D.A.P."/>
            <person name="Tomita M."/>
            <person name="Numata K."/>
            <person name="Arakawa K."/>
        </authorList>
    </citation>
    <scope>NUCLEOTIDE SEQUENCE</scope>
</reference>
<keyword evidence="2" id="KW-1185">Reference proteome</keyword>
<dbReference type="SUPFAM" id="SSF56672">
    <property type="entry name" value="DNA/RNA polymerases"/>
    <property type="match status" value="1"/>
</dbReference>
<proteinExistence type="predicted"/>
<protein>
    <submittedName>
        <fullName evidence="1">Uncharacterized protein</fullName>
    </submittedName>
</protein>
<dbReference type="InterPro" id="IPR043502">
    <property type="entry name" value="DNA/RNA_pol_sf"/>
</dbReference>
<evidence type="ECO:0000313" key="1">
    <source>
        <dbReference type="EMBL" id="GFT61678.1"/>
    </source>
</evidence>
<comment type="caution">
    <text evidence="1">The sequence shown here is derived from an EMBL/GenBank/DDBJ whole genome shotgun (WGS) entry which is preliminary data.</text>
</comment>
<accession>A0A8X6PBB7</accession>